<proteinExistence type="inferred from homology"/>
<dbReference type="InterPro" id="IPR001750">
    <property type="entry name" value="ND/Mrp_TM"/>
</dbReference>
<evidence type="ECO:0000256" key="9">
    <source>
        <dbReference type="ARBA" id="ARBA00022967"/>
    </source>
</evidence>
<feature type="transmembrane region" description="Helical" evidence="17">
    <location>
        <begin position="558"/>
        <end position="575"/>
    </location>
</feature>
<keyword evidence="7 17" id="KW-0812">Transmembrane</keyword>
<comment type="catalytic activity">
    <reaction evidence="16 17">
        <text>a ubiquinone + NADH + 5 H(+)(in) = a ubiquinol + NAD(+) + 4 H(+)(out)</text>
        <dbReference type="Rhea" id="RHEA:29091"/>
        <dbReference type="Rhea" id="RHEA-COMP:9565"/>
        <dbReference type="Rhea" id="RHEA-COMP:9566"/>
        <dbReference type="ChEBI" id="CHEBI:15378"/>
        <dbReference type="ChEBI" id="CHEBI:16389"/>
        <dbReference type="ChEBI" id="CHEBI:17976"/>
        <dbReference type="ChEBI" id="CHEBI:57540"/>
        <dbReference type="ChEBI" id="CHEBI:57945"/>
        <dbReference type="EC" id="7.1.1.2"/>
    </reaction>
</comment>
<feature type="transmembrane region" description="Helical" evidence="17">
    <location>
        <begin position="182"/>
        <end position="205"/>
    </location>
</feature>
<feature type="transmembrane region" description="Helical" evidence="17">
    <location>
        <begin position="153"/>
        <end position="176"/>
    </location>
</feature>
<evidence type="ECO:0000256" key="10">
    <source>
        <dbReference type="ARBA" id="ARBA00022982"/>
    </source>
</evidence>
<evidence type="ECO:0000256" key="3">
    <source>
        <dbReference type="ARBA" id="ARBA00012944"/>
    </source>
</evidence>
<feature type="transmembrane region" description="Helical" evidence="17">
    <location>
        <begin position="114"/>
        <end position="132"/>
    </location>
</feature>
<feature type="transmembrane region" description="Helical" evidence="17">
    <location>
        <begin position="450"/>
        <end position="474"/>
    </location>
</feature>
<dbReference type="InterPro" id="IPR001516">
    <property type="entry name" value="Proton_antipo_N"/>
</dbReference>
<feature type="transmembrane region" description="Helical" evidence="17">
    <location>
        <begin position="12"/>
        <end position="31"/>
    </location>
</feature>
<accession>A0A0U1XG44</accession>
<evidence type="ECO:0000259" key="18">
    <source>
        <dbReference type="Pfam" id="PF00361"/>
    </source>
</evidence>
<feature type="domain" description="NADH-Ubiquinone oxidoreductase (complex I) chain 5 N-terminal" evidence="19">
    <location>
        <begin position="43"/>
        <end position="92"/>
    </location>
</feature>
<dbReference type="EC" id="7.1.1.2" evidence="3 17"/>
<dbReference type="GO" id="GO:0042773">
    <property type="term" value="P:ATP synthesis coupled electron transport"/>
    <property type="evidence" value="ECO:0007669"/>
    <property type="project" value="InterPro"/>
</dbReference>
<keyword evidence="15 17" id="KW-0472">Membrane</keyword>
<dbReference type="GO" id="GO:0008137">
    <property type="term" value="F:NADH dehydrogenase (ubiquinone) activity"/>
    <property type="evidence" value="ECO:0007669"/>
    <property type="project" value="UniProtKB-EC"/>
</dbReference>
<dbReference type="CTD" id="4540"/>
<evidence type="ECO:0000256" key="1">
    <source>
        <dbReference type="ARBA" id="ARBA00003257"/>
    </source>
</evidence>
<keyword evidence="10" id="KW-0249">Electron transport</keyword>
<dbReference type="PANTHER" id="PTHR42829:SF2">
    <property type="entry name" value="NADH-UBIQUINONE OXIDOREDUCTASE CHAIN 5"/>
    <property type="match status" value="1"/>
</dbReference>
<keyword evidence="9" id="KW-1278">Translocase</keyword>
<dbReference type="PRINTS" id="PR01434">
    <property type="entry name" value="NADHDHGNASE5"/>
</dbReference>
<feature type="transmembrane region" description="Helical" evidence="17">
    <location>
        <begin position="420"/>
        <end position="444"/>
    </location>
</feature>
<feature type="transmembrane region" description="Helical" evidence="17">
    <location>
        <begin position="377"/>
        <end position="399"/>
    </location>
</feature>
<evidence type="ECO:0000259" key="19">
    <source>
        <dbReference type="Pfam" id="PF00662"/>
    </source>
</evidence>
<evidence type="ECO:0000256" key="13">
    <source>
        <dbReference type="ARBA" id="ARBA00023075"/>
    </source>
</evidence>
<evidence type="ECO:0000313" key="21">
    <source>
        <dbReference type="EMBL" id="AIT75855.1"/>
    </source>
</evidence>
<keyword evidence="13 17" id="KW-0830">Ubiquinone</keyword>
<evidence type="ECO:0000256" key="8">
    <source>
        <dbReference type="ARBA" id="ARBA00022792"/>
    </source>
</evidence>
<feature type="transmembrane region" description="Helical" evidence="17">
    <location>
        <begin position="333"/>
        <end position="357"/>
    </location>
</feature>
<evidence type="ECO:0000256" key="2">
    <source>
        <dbReference type="ARBA" id="ARBA00004448"/>
    </source>
</evidence>
<sequence length="576" mass="64184">MVWKIFVYEISMLFLLSMSFFTGTLSIYDLMNFKVSVIEWEFFSMNSCSMMFTLVLDWVSMLFMSFVFLISGSVMYYSGSYMDMDKNINRFMYLVLMFVASMSLMVLSPNLISILLGWDGLGLVSYALVIFYQNEKSAAAGMLTILSNRVGDIAILLSIGMMVSMGSWNFFLYGFYMGEDWLLMKVLVVLGAMTKSAQIPFSAWLPAAMAAPTPVSALVHSSTLVTAGVYLMIRFSPALEGSESQKFLLIISCLTMFMAGLGANFEYDLKKIIALSTLSQLGLMLSILSLGFPDLAFFHLLAHALFKALLFMCAGVVIHSVGDYQDIRCMGSLINFMPLTMSFMVLSNLALCGFPFLAGFYSKDLILEIAFLSKINFLVIVLLIMSTMFTVMYTMRLIYYSVSGEYNLFSSSSVSDEDQIMVNSMVGLGVGGIMGGSLLSWIIIPEGFMICMGVLMKSIVLVVSVLGGFLGYLLNLNKMTYSLKSMSYYSSTVMMGSMWFMPFLSTKKLSEMSLNLGFKVQKIGDKGWYEFMGGQGLNKVLSEGFWVLSELQANSFKVFMKVFVISLILILFMGLS</sequence>
<comment type="subcellular location">
    <subcellularLocation>
        <location evidence="2">Mitochondrion inner membrane</location>
        <topology evidence="2">Multi-pass membrane protein</topology>
    </subcellularLocation>
</comment>
<feature type="transmembrane region" description="Helical" evidence="17">
    <location>
        <begin position="486"/>
        <end position="504"/>
    </location>
</feature>
<reference evidence="21" key="1">
    <citation type="journal article" date="2014" name="Mitochondrial DNA">
        <title>Mitochondrial genome of the Caribbean king crab Damithrax spinosissimus (Lamarck, 1818) (Decapoda: Majidae).</title>
        <authorList>
            <person name="Marquez E.J."/>
            <person name="Hurtado-Alarcon J.C."/>
            <person name="Isaza J.P."/>
            <person name="Alzate J.F."/>
            <person name="Campos N.H."/>
        </authorList>
    </citation>
    <scope>NUCLEOTIDE SEQUENCE</scope>
</reference>
<organism evidence="21">
    <name type="scientific">Damithrax spinosissimus</name>
    <name type="common">Channel clinging crab</name>
    <name type="synonym">Mithrax spinosissimus</name>
    <dbReference type="NCBI Taxonomy" id="765936"/>
    <lineage>
        <taxon>Eukaryota</taxon>
        <taxon>Metazoa</taxon>
        <taxon>Ecdysozoa</taxon>
        <taxon>Arthropoda</taxon>
        <taxon>Crustacea</taxon>
        <taxon>Multicrustacea</taxon>
        <taxon>Malacostraca</taxon>
        <taxon>Eumalacostraca</taxon>
        <taxon>Eucarida</taxon>
        <taxon>Decapoda</taxon>
        <taxon>Pleocyemata</taxon>
        <taxon>Brachyura</taxon>
        <taxon>Eubrachyura</taxon>
        <taxon>Majoidea</taxon>
        <taxon>Mithracidae</taxon>
        <taxon>Damithrax</taxon>
    </lineage>
</organism>
<evidence type="ECO:0000256" key="11">
    <source>
        <dbReference type="ARBA" id="ARBA00022989"/>
    </source>
</evidence>
<dbReference type="AlphaFoldDB" id="A0A0U1XG44"/>
<dbReference type="GO" id="GO:0003954">
    <property type="term" value="F:NADH dehydrogenase activity"/>
    <property type="evidence" value="ECO:0007669"/>
    <property type="project" value="TreeGrafter"/>
</dbReference>
<keyword evidence="8" id="KW-0999">Mitochondrion inner membrane</keyword>
<dbReference type="GO" id="GO:0015990">
    <property type="term" value="P:electron transport coupled proton transport"/>
    <property type="evidence" value="ECO:0007669"/>
    <property type="project" value="TreeGrafter"/>
</dbReference>
<evidence type="ECO:0000256" key="12">
    <source>
        <dbReference type="ARBA" id="ARBA00023027"/>
    </source>
</evidence>
<dbReference type="EMBL" id="KM405516">
    <property type="protein sequence ID" value="AIT75855.1"/>
    <property type="molecule type" value="Genomic_DNA"/>
</dbReference>
<evidence type="ECO:0000256" key="17">
    <source>
        <dbReference type="RuleBase" id="RU003404"/>
    </source>
</evidence>
<evidence type="ECO:0000256" key="4">
    <source>
        <dbReference type="ARBA" id="ARBA00021096"/>
    </source>
</evidence>
<keyword evidence="11 17" id="KW-1133">Transmembrane helix</keyword>
<dbReference type="PANTHER" id="PTHR42829">
    <property type="entry name" value="NADH-UBIQUINONE OXIDOREDUCTASE CHAIN 5"/>
    <property type="match status" value="1"/>
</dbReference>
<dbReference type="InterPro" id="IPR010934">
    <property type="entry name" value="NADH_DH_su5_C"/>
</dbReference>
<evidence type="ECO:0000256" key="5">
    <source>
        <dbReference type="ARBA" id="ARBA00022448"/>
    </source>
</evidence>
<dbReference type="GeneID" id="22158231"/>
<feature type="transmembrane region" description="Helical" evidence="17">
    <location>
        <begin position="51"/>
        <end position="79"/>
    </location>
</feature>
<feature type="transmembrane region" description="Helical" evidence="17">
    <location>
        <begin position="91"/>
        <end position="108"/>
    </location>
</feature>
<evidence type="ECO:0000256" key="6">
    <source>
        <dbReference type="ARBA" id="ARBA00022660"/>
    </source>
</evidence>
<feature type="domain" description="NADH:quinone oxidoreductase/Mrp antiporter transmembrane" evidence="18">
    <location>
        <begin position="108"/>
        <end position="386"/>
    </location>
</feature>
<dbReference type="InterPro" id="IPR003945">
    <property type="entry name" value="NU5C-like"/>
</dbReference>
<feature type="transmembrane region" description="Helical" evidence="17">
    <location>
        <begin position="298"/>
        <end position="321"/>
    </location>
</feature>
<keyword evidence="5 17" id="KW-0813">Transport</keyword>
<protein>
    <recommendedName>
        <fullName evidence="4 17">NADH-ubiquinone oxidoreductase chain 5</fullName>
        <ecNumber evidence="3 17">7.1.1.2</ecNumber>
    </recommendedName>
</protein>
<dbReference type="GO" id="GO:0005743">
    <property type="term" value="C:mitochondrial inner membrane"/>
    <property type="evidence" value="ECO:0007669"/>
    <property type="project" value="UniProtKB-SubCell"/>
</dbReference>
<feature type="transmembrane region" description="Helical" evidence="17">
    <location>
        <begin position="217"/>
        <end position="235"/>
    </location>
</feature>
<comment type="function">
    <text evidence="1">Core subunit of the mitochondrial membrane respiratory chain NADH dehydrogenase (Complex I) that is believed to belong to the minimal assembly required for catalysis. Complex I functions in the transfer of electrons from NADH to the respiratory chain. The immediate electron acceptor for the enzyme is believed to be ubiquinone.</text>
</comment>
<keyword evidence="14 17" id="KW-0496">Mitochondrion</keyword>
<evidence type="ECO:0000256" key="16">
    <source>
        <dbReference type="ARBA" id="ARBA00049551"/>
    </source>
</evidence>
<evidence type="ECO:0000259" key="20">
    <source>
        <dbReference type="Pfam" id="PF06455"/>
    </source>
</evidence>
<dbReference type="Pfam" id="PF00361">
    <property type="entry name" value="Proton_antipo_M"/>
    <property type="match status" value="1"/>
</dbReference>
<comment type="similarity">
    <text evidence="17">Belongs to the complex I subunit 5 family.</text>
</comment>
<feature type="transmembrane region" description="Helical" evidence="17">
    <location>
        <begin position="272"/>
        <end position="292"/>
    </location>
</feature>
<name>A0A0U1XG44_DAMSP</name>
<dbReference type="Pfam" id="PF06455">
    <property type="entry name" value="NADH5_C"/>
    <property type="match status" value="1"/>
</dbReference>
<feature type="transmembrane region" description="Helical" evidence="17">
    <location>
        <begin position="247"/>
        <end position="265"/>
    </location>
</feature>
<dbReference type="Pfam" id="PF00662">
    <property type="entry name" value="Proton_antipo_N"/>
    <property type="match status" value="1"/>
</dbReference>
<evidence type="ECO:0000256" key="15">
    <source>
        <dbReference type="ARBA" id="ARBA00023136"/>
    </source>
</evidence>
<geneLocation type="mitochondrion" evidence="21"/>
<keyword evidence="6" id="KW-0679">Respiratory chain</keyword>
<evidence type="ECO:0000256" key="7">
    <source>
        <dbReference type="ARBA" id="ARBA00022692"/>
    </source>
</evidence>
<feature type="domain" description="NADH dehydrogenase subunit 5 C-terminal" evidence="20">
    <location>
        <begin position="393"/>
        <end position="573"/>
    </location>
</feature>
<keyword evidence="12 17" id="KW-0520">NAD</keyword>
<dbReference type="RefSeq" id="YP_009104688.1">
    <property type="nucleotide sequence ID" value="NC_025518.1"/>
</dbReference>
<gene>
    <name evidence="21" type="primary">ND5</name>
</gene>
<evidence type="ECO:0000256" key="14">
    <source>
        <dbReference type="ARBA" id="ARBA00023128"/>
    </source>
</evidence>
<comment type="function">
    <text evidence="17">Core subunit of the mitochondrial membrane respiratory chain NADH dehydrogenase (Complex I) which catalyzes electron transfer from NADH through the respiratory chain, using ubiquinone as an electron acceptor. Essential for the catalytic activity and assembly of complex I.</text>
</comment>